<comment type="similarity">
    <text evidence="1">In the C-terminal section; belongs to the class-I pyridoxal-phosphate-dependent aminotransferase family.</text>
</comment>
<dbReference type="CDD" id="cd00609">
    <property type="entry name" value="AAT_like"/>
    <property type="match status" value="1"/>
</dbReference>
<dbReference type="Proteomes" id="UP001611075">
    <property type="component" value="Unassembled WGS sequence"/>
</dbReference>
<keyword evidence="4" id="KW-0238">DNA-binding</keyword>
<evidence type="ECO:0000313" key="8">
    <source>
        <dbReference type="Proteomes" id="UP001611075"/>
    </source>
</evidence>
<dbReference type="InterPro" id="IPR036388">
    <property type="entry name" value="WH-like_DNA-bd_sf"/>
</dbReference>
<comment type="caution">
    <text evidence="7">The sequence shown here is derived from an EMBL/GenBank/DDBJ whole genome shotgun (WGS) entry which is preliminary data.</text>
</comment>
<feature type="domain" description="HTH gntR-type" evidence="6">
    <location>
        <begin position="1"/>
        <end position="69"/>
    </location>
</feature>
<accession>A0ABW7SJV7</accession>
<dbReference type="PROSITE" id="PS50949">
    <property type="entry name" value="HTH_GNTR"/>
    <property type="match status" value="1"/>
</dbReference>
<dbReference type="PANTHER" id="PTHR46577">
    <property type="entry name" value="HTH-TYPE TRANSCRIPTIONAL REGULATORY PROTEIN GABR"/>
    <property type="match status" value="1"/>
</dbReference>
<keyword evidence="7" id="KW-0808">Transferase</keyword>
<keyword evidence="2" id="KW-0663">Pyridoxal phosphate</keyword>
<keyword evidence="5" id="KW-0804">Transcription</keyword>
<sequence length="445" mass="46522">MDDYRRIAEGIAADIAAGRLAAGHRLPPQRTFARQRGIANSTASRVYAELARRGLVTGEVGRGTFVRTATPPPEPALAEPGDVRVDLELSFSVLPQQPALLAGALAGLLRPEALATALPPVGVAGTPAVREAVAGLLGRPDWAPDPRQILFTGNGRQAIAAAIAALVPVGGRLGVEALTYPVVKAIASRLGVTLVPMPTDQDGLRPEAVAEAHRAAPLRAVYLQPTLHNPLGTTMPAHRRAALAGLLDQLGIYVIEDAVWSFLTDAPAPLAALAPSRTILVDSLSKRLAPGLTVGFAAAPPQLIDQLATAIRSGTWAATRFALDAATRWLGDGAVATITAGKRRDARARQELARTRLAGQLLRSDPDAYHCWWELPEPWRAETFVAAAARRGIAVTPAAAFTVGTSHAPNAVRLGLAAPPLPTLSWALDTLAALARSSPEDGGPE</sequence>
<proteinExistence type="inferred from homology"/>
<name>A0ABW7SJV7_9ACTN</name>
<dbReference type="SUPFAM" id="SSF53383">
    <property type="entry name" value="PLP-dependent transferases"/>
    <property type="match status" value="1"/>
</dbReference>
<dbReference type="SMART" id="SM00345">
    <property type="entry name" value="HTH_GNTR"/>
    <property type="match status" value="1"/>
</dbReference>
<dbReference type="Gene3D" id="1.10.10.10">
    <property type="entry name" value="Winged helix-like DNA-binding domain superfamily/Winged helix DNA-binding domain"/>
    <property type="match status" value="1"/>
</dbReference>
<dbReference type="InterPro" id="IPR051446">
    <property type="entry name" value="HTH_trans_reg/aminotransferase"/>
</dbReference>
<dbReference type="GO" id="GO:0008483">
    <property type="term" value="F:transaminase activity"/>
    <property type="evidence" value="ECO:0007669"/>
    <property type="project" value="UniProtKB-KW"/>
</dbReference>
<dbReference type="Gene3D" id="3.40.640.10">
    <property type="entry name" value="Type I PLP-dependent aspartate aminotransferase-like (Major domain)"/>
    <property type="match status" value="1"/>
</dbReference>
<keyword evidence="7" id="KW-0032">Aminotransferase</keyword>
<evidence type="ECO:0000256" key="5">
    <source>
        <dbReference type="ARBA" id="ARBA00023163"/>
    </source>
</evidence>
<gene>
    <name evidence="7" type="ORF">ACH4OY_12255</name>
</gene>
<evidence type="ECO:0000256" key="1">
    <source>
        <dbReference type="ARBA" id="ARBA00005384"/>
    </source>
</evidence>
<dbReference type="InterPro" id="IPR015421">
    <property type="entry name" value="PyrdxlP-dep_Trfase_major"/>
</dbReference>
<dbReference type="RefSeq" id="WP_396678889.1">
    <property type="nucleotide sequence ID" value="NZ_JBIRPU010000006.1"/>
</dbReference>
<evidence type="ECO:0000259" key="6">
    <source>
        <dbReference type="PROSITE" id="PS50949"/>
    </source>
</evidence>
<dbReference type="PANTHER" id="PTHR46577:SF1">
    <property type="entry name" value="HTH-TYPE TRANSCRIPTIONAL REGULATORY PROTEIN GABR"/>
    <property type="match status" value="1"/>
</dbReference>
<evidence type="ECO:0000256" key="4">
    <source>
        <dbReference type="ARBA" id="ARBA00023125"/>
    </source>
</evidence>
<dbReference type="InterPro" id="IPR004839">
    <property type="entry name" value="Aminotransferase_I/II_large"/>
</dbReference>
<evidence type="ECO:0000256" key="2">
    <source>
        <dbReference type="ARBA" id="ARBA00022898"/>
    </source>
</evidence>
<evidence type="ECO:0000256" key="3">
    <source>
        <dbReference type="ARBA" id="ARBA00023015"/>
    </source>
</evidence>
<protein>
    <submittedName>
        <fullName evidence="7">PLP-dependent aminotransferase family protein</fullName>
    </submittedName>
</protein>
<dbReference type="Pfam" id="PF00392">
    <property type="entry name" value="GntR"/>
    <property type="match status" value="1"/>
</dbReference>
<dbReference type="InterPro" id="IPR000524">
    <property type="entry name" value="Tscrpt_reg_HTH_GntR"/>
</dbReference>
<dbReference type="CDD" id="cd07377">
    <property type="entry name" value="WHTH_GntR"/>
    <property type="match status" value="1"/>
</dbReference>
<organism evidence="7 8">
    <name type="scientific">Micromonospora rubida</name>
    <dbReference type="NCBI Taxonomy" id="2697657"/>
    <lineage>
        <taxon>Bacteria</taxon>
        <taxon>Bacillati</taxon>
        <taxon>Actinomycetota</taxon>
        <taxon>Actinomycetes</taxon>
        <taxon>Micromonosporales</taxon>
        <taxon>Micromonosporaceae</taxon>
        <taxon>Micromonospora</taxon>
    </lineage>
</organism>
<reference evidence="7 8" key="1">
    <citation type="submission" date="2024-10" db="EMBL/GenBank/DDBJ databases">
        <title>The Natural Products Discovery Center: Release of the First 8490 Sequenced Strains for Exploring Actinobacteria Biosynthetic Diversity.</title>
        <authorList>
            <person name="Kalkreuter E."/>
            <person name="Kautsar S.A."/>
            <person name="Yang D."/>
            <person name="Bader C.D."/>
            <person name="Teijaro C.N."/>
            <person name="Fluegel L."/>
            <person name="Davis C.M."/>
            <person name="Simpson J.R."/>
            <person name="Lauterbach L."/>
            <person name="Steele A.D."/>
            <person name="Gui C."/>
            <person name="Meng S."/>
            <person name="Li G."/>
            <person name="Viehrig K."/>
            <person name="Ye F."/>
            <person name="Su P."/>
            <person name="Kiefer A.F."/>
            <person name="Nichols A."/>
            <person name="Cepeda A.J."/>
            <person name="Yan W."/>
            <person name="Fan B."/>
            <person name="Jiang Y."/>
            <person name="Adhikari A."/>
            <person name="Zheng C.-J."/>
            <person name="Schuster L."/>
            <person name="Cowan T.M."/>
            <person name="Smanski M.J."/>
            <person name="Chevrette M.G."/>
            <person name="De Carvalho L.P.S."/>
            <person name="Shen B."/>
        </authorList>
    </citation>
    <scope>NUCLEOTIDE SEQUENCE [LARGE SCALE GENOMIC DNA]</scope>
    <source>
        <strain evidence="7 8">NPDC021253</strain>
    </source>
</reference>
<dbReference type="EMBL" id="JBIRPU010000006">
    <property type="protein sequence ID" value="MFI0793450.1"/>
    <property type="molecule type" value="Genomic_DNA"/>
</dbReference>
<dbReference type="SUPFAM" id="SSF46785">
    <property type="entry name" value="Winged helix' DNA-binding domain"/>
    <property type="match status" value="1"/>
</dbReference>
<evidence type="ECO:0000313" key="7">
    <source>
        <dbReference type="EMBL" id="MFI0793450.1"/>
    </source>
</evidence>
<dbReference type="InterPro" id="IPR036390">
    <property type="entry name" value="WH_DNA-bd_sf"/>
</dbReference>
<dbReference type="InterPro" id="IPR015424">
    <property type="entry name" value="PyrdxlP-dep_Trfase"/>
</dbReference>
<dbReference type="Pfam" id="PF00155">
    <property type="entry name" value="Aminotran_1_2"/>
    <property type="match status" value="1"/>
</dbReference>
<keyword evidence="3" id="KW-0805">Transcription regulation</keyword>
<keyword evidence="8" id="KW-1185">Reference proteome</keyword>